<proteinExistence type="predicted"/>
<accession>A0A645FRH1</accession>
<comment type="caution">
    <text evidence="1">The sequence shown here is derived from an EMBL/GenBank/DDBJ whole genome shotgun (WGS) entry which is preliminary data.</text>
</comment>
<protein>
    <submittedName>
        <fullName evidence="1">Uncharacterized protein</fullName>
    </submittedName>
</protein>
<organism evidence="1">
    <name type="scientific">bioreactor metagenome</name>
    <dbReference type="NCBI Taxonomy" id="1076179"/>
    <lineage>
        <taxon>unclassified sequences</taxon>
        <taxon>metagenomes</taxon>
        <taxon>ecological metagenomes</taxon>
    </lineage>
</organism>
<reference evidence="1" key="1">
    <citation type="submission" date="2019-08" db="EMBL/GenBank/DDBJ databases">
        <authorList>
            <person name="Kucharzyk K."/>
            <person name="Murdoch R.W."/>
            <person name="Higgins S."/>
            <person name="Loffler F."/>
        </authorList>
    </citation>
    <scope>NUCLEOTIDE SEQUENCE</scope>
</reference>
<evidence type="ECO:0000313" key="1">
    <source>
        <dbReference type="EMBL" id="MPN16316.1"/>
    </source>
</evidence>
<dbReference type="AlphaFoldDB" id="A0A645FRH1"/>
<sequence length="221" mass="24542">MIPHEYAPCDERISRVIVEYHVRQLPPQVFLGDGFHGKGEMEAAGYLVDHFRRESHRCDKISGLAAALIGAADVLDREKDRFVALHHDTAGAVIRKIFKHFLSLVAEDRADLALRRGAVVGGAVVAGEFDVEVVVDEYQRGDADLRQHGAVEIYIGIVRVEPCHIVPRLVRVGPVAGYRREGARLSVQGHHRPGKVPGHTLSVCLLGRCDQKVCEHHVEYE</sequence>
<dbReference type="EMBL" id="VSSQ01063250">
    <property type="protein sequence ID" value="MPN16316.1"/>
    <property type="molecule type" value="Genomic_DNA"/>
</dbReference>
<name>A0A645FRH1_9ZZZZ</name>
<gene>
    <name evidence="1" type="ORF">SDC9_163655</name>
</gene>